<comment type="caution">
    <text evidence="7">The sequence shown here is derived from an EMBL/GenBank/DDBJ whole genome shotgun (WGS) entry which is preliminary data.</text>
</comment>
<sequence>MLARVSRNFAVQILALVLMIVERVVAVGLLVQAWGPNGYADWAILLSITGLLQLGELGLNVYNGNVWQRNHAAGDHAGSDRMLATALGNALVQGIVLLALALVFLALVDLPSALNLSTEEGASDVFVMLSLFTILMVMRGSISQLYRGHGLYVRGSIVALLGTAALLGSTALAISVDAGPVALAAAYLACQIVFGIGLAVWDLRRSLPHLHWRVARPSWRAFLPIWKDARWLAVEQCAPVAWLQLPVLAMGIAGLGGPALVAFLLIRTLAGFAKQVATMLSIAVGIEIAGGATSSAADTSRLSALGRFLAATSAAAGVGLILFGEAILSIWTGGTVPFDLLVAVWLGCGIVVSAIAQPIAKYLAFTNRARPNALAWIVQLAIGLSAMALAMPTYGIVGAAAALALGEGVGMGLVLPVLARRELRGPLAPYYRACVLGGIGSAGWCGFVGLLLPPASPSLEAMLWILFAAVPVMIVASPSTLRRHAKLRWQQIFQQRQQA</sequence>
<gene>
    <name evidence="7" type="ORF">J5Y06_07940</name>
</gene>
<name>A0A8J7UGV9_9HYPH</name>
<evidence type="ECO:0000256" key="4">
    <source>
        <dbReference type="ARBA" id="ARBA00022989"/>
    </source>
</evidence>
<protein>
    <submittedName>
        <fullName evidence="7">Polysaccharide biosynthesis C-terminal domain-containing protein</fullName>
    </submittedName>
</protein>
<dbReference type="Proteomes" id="UP000666240">
    <property type="component" value="Unassembled WGS sequence"/>
</dbReference>
<feature type="transmembrane region" description="Helical" evidence="6">
    <location>
        <begin position="396"/>
        <end position="418"/>
    </location>
</feature>
<evidence type="ECO:0000313" key="7">
    <source>
        <dbReference type="EMBL" id="MBP0438574.1"/>
    </source>
</evidence>
<feature type="transmembrane region" description="Helical" evidence="6">
    <location>
        <begin position="125"/>
        <end position="142"/>
    </location>
</feature>
<evidence type="ECO:0000256" key="5">
    <source>
        <dbReference type="ARBA" id="ARBA00023136"/>
    </source>
</evidence>
<dbReference type="InterPro" id="IPR050833">
    <property type="entry name" value="Poly_Biosynth_Transport"/>
</dbReference>
<feature type="transmembrane region" description="Helical" evidence="6">
    <location>
        <begin position="42"/>
        <end position="62"/>
    </location>
</feature>
<evidence type="ECO:0000256" key="1">
    <source>
        <dbReference type="ARBA" id="ARBA00004651"/>
    </source>
</evidence>
<dbReference type="PANTHER" id="PTHR30250">
    <property type="entry name" value="PST FAMILY PREDICTED COLANIC ACID TRANSPORTER"/>
    <property type="match status" value="1"/>
</dbReference>
<keyword evidence="5 6" id="KW-0472">Membrane</keyword>
<keyword evidence="2" id="KW-1003">Cell membrane</keyword>
<feature type="transmembrane region" description="Helical" evidence="6">
    <location>
        <begin position="340"/>
        <end position="360"/>
    </location>
</feature>
<evidence type="ECO:0000256" key="2">
    <source>
        <dbReference type="ARBA" id="ARBA00022475"/>
    </source>
</evidence>
<accession>A0A8J7UGV9</accession>
<evidence type="ECO:0000256" key="6">
    <source>
        <dbReference type="SAM" id="Phobius"/>
    </source>
</evidence>
<reference evidence="7" key="1">
    <citation type="submission" date="2021-03" db="EMBL/GenBank/DDBJ databases">
        <title>Genome sequencing and assembly of Tianweitania sediminis.</title>
        <authorList>
            <person name="Chhetri G."/>
        </authorList>
    </citation>
    <scope>NUCLEOTIDE SEQUENCE</scope>
    <source>
        <strain evidence="7">Z8</strain>
    </source>
</reference>
<proteinExistence type="predicted"/>
<keyword evidence="3 6" id="KW-0812">Transmembrane</keyword>
<feature type="transmembrane region" description="Helical" evidence="6">
    <location>
        <begin position="272"/>
        <end position="292"/>
    </location>
</feature>
<evidence type="ECO:0000256" key="3">
    <source>
        <dbReference type="ARBA" id="ARBA00022692"/>
    </source>
</evidence>
<dbReference type="EMBL" id="JAGIYY010000002">
    <property type="protein sequence ID" value="MBP0438574.1"/>
    <property type="molecule type" value="Genomic_DNA"/>
</dbReference>
<feature type="transmembrane region" description="Helical" evidence="6">
    <location>
        <begin position="151"/>
        <end position="175"/>
    </location>
</feature>
<feature type="transmembrane region" description="Helical" evidence="6">
    <location>
        <begin position="240"/>
        <end position="266"/>
    </location>
</feature>
<dbReference type="AlphaFoldDB" id="A0A8J7UGV9"/>
<feature type="transmembrane region" description="Helical" evidence="6">
    <location>
        <begin position="430"/>
        <end position="455"/>
    </location>
</feature>
<feature type="transmembrane region" description="Helical" evidence="6">
    <location>
        <begin position="304"/>
        <end position="328"/>
    </location>
</feature>
<comment type="subcellular location">
    <subcellularLocation>
        <location evidence="1">Cell membrane</location>
        <topology evidence="1">Multi-pass membrane protein</topology>
    </subcellularLocation>
</comment>
<organism evidence="7 8">
    <name type="scientific">Tianweitania sediminis</name>
    <dbReference type="NCBI Taxonomy" id="1502156"/>
    <lineage>
        <taxon>Bacteria</taxon>
        <taxon>Pseudomonadati</taxon>
        <taxon>Pseudomonadota</taxon>
        <taxon>Alphaproteobacteria</taxon>
        <taxon>Hyphomicrobiales</taxon>
        <taxon>Phyllobacteriaceae</taxon>
        <taxon>Tianweitania</taxon>
    </lineage>
</organism>
<dbReference type="PANTHER" id="PTHR30250:SF26">
    <property type="entry name" value="PSMA PROTEIN"/>
    <property type="match status" value="1"/>
</dbReference>
<keyword evidence="8" id="KW-1185">Reference proteome</keyword>
<evidence type="ECO:0000313" key="8">
    <source>
        <dbReference type="Proteomes" id="UP000666240"/>
    </source>
</evidence>
<dbReference type="GO" id="GO:0005886">
    <property type="term" value="C:plasma membrane"/>
    <property type="evidence" value="ECO:0007669"/>
    <property type="project" value="UniProtKB-SubCell"/>
</dbReference>
<feature type="transmembrane region" description="Helical" evidence="6">
    <location>
        <begin position="372"/>
        <end position="390"/>
    </location>
</feature>
<feature type="transmembrane region" description="Helical" evidence="6">
    <location>
        <begin position="181"/>
        <end position="203"/>
    </location>
</feature>
<keyword evidence="4 6" id="KW-1133">Transmembrane helix</keyword>
<feature type="transmembrane region" description="Helical" evidence="6">
    <location>
        <begin position="83"/>
        <end position="105"/>
    </location>
</feature>
<feature type="transmembrane region" description="Helical" evidence="6">
    <location>
        <begin position="461"/>
        <end position="481"/>
    </location>
</feature>
<dbReference type="RefSeq" id="WP_209334606.1">
    <property type="nucleotide sequence ID" value="NZ_JAGIYY010000002.1"/>
</dbReference>